<feature type="region of interest" description="Disordered" evidence="1">
    <location>
        <begin position="240"/>
        <end position="267"/>
    </location>
</feature>
<gene>
    <name evidence="3" type="ORF">RDI58_023310</name>
</gene>
<dbReference type="PANTHER" id="PTHR35719:SF2">
    <property type="entry name" value="ABC TRANSMEMBRANE TYPE-1 DOMAIN-CONTAINING PROTEIN"/>
    <property type="match status" value="1"/>
</dbReference>
<evidence type="ECO:0000256" key="2">
    <source>
        <dbReference type="SAM" id="Phobius"/>
    </source>
</evidence>
<evidence type="ECO:0000313" key="4">
    <source>
        <dbReference type="Proteomes" id="UP001371456"/>
    </source>
</evidence>
<feature type="region of interest" description="Disordered" evidence="1">
    <location>
        <begin position="171"/>
        <end position="207"/>
    </location>
</feature>
<dbReference type="EMBL" id="JBANQN010000009">
    <property type="protein sequence ID" value="KAK6781126.1"/>
    <property type="molecule type" value="Genomic_DNA"/>
</dbReference>
<name>A0AAN8T9D1_SOLBU</name>
<feature type="transmembrane region" description="Helical" evidence="2">
    <location>
        <begin position="115"/>
        <end position="136"/>
    </location>
</feature>
<reference evidence="3 4" key="1">
    <citation type="submission" date="2024-02" db="EMBL/GenBank/DDBJ databases">
        <title>de novo genome assembly of Solanum bulbocastanum strain 11H21.</title>
        <authorList>
            <person name="Hosaka A.J."/>
        </authorList>
    </citation>
    <scope>NUCLEOTIDE SEQUENCE [LARGE SCALE GENOMIC DNA]</scope>
    <source>
        <tissue evidence="3">Young leaves</tissue>
    </source>
</reference>
<dbReference type="AlphaFoldDB" id="A0AAN8T9D1"/>
<proteinExistence type="predicted"/>
<feature type="transmembrane region" description="Helical" evidence="2">
    <location>
        <begin position="142"/>
        <end position="164"/>
    </location>
</feature>
<evidence type="ECO:0000256" key="1">
    <source>
        <dbReference type="SAM" id="MobiDB-lite"/>
    </source>
</evidence>
<keyword evidence="4" id="KW-1185">Reference proteome</keyword>
<accession>A0AAN8T9D1</accession>
<keyword evidence="2" id="KW-1133">Transmembrane helix</keyword>
<dbReference type="PANTHER" id="PTHR35719">
    <property type="entry name" value="OS01G0680600 PROTEIN"/>
    <property type="match status" value="1"/>
</dbReference>
<comment type="caution">
    <text evidence="3">The sequence shown here is derived from an EMBL/GenBank/DDBJ whole genome shotgun (WGS) entry which is preliminary data.</text>
</comment>
<feature type="compositionally biased region" description="Basic residues" evidence="1">
    <location>
        <begin position="171"/>
        <end position="182"/>
    </location>
</feature>
<keyword evidence="2" id="KW-0472">Membrane</keyword>
<evidence type="ECO:0000313" key="3">
    <source>
        <dbReference type="EMBL" id="KAK6781126.1"/>
    </source>
</evidence>
<keyword evidence="2" id="KW-0812">Transmembrane</keyword>
<sequence>MSNISQWNGLKTTINKGDGGLLHPHLPLNPSPSLLLFFTQKPNSLNPLNPLSSHFQKQQPLHICCSRSSSKWDSNAESIKNQNFSNLEVEEEELDEDGILNQGVQFFDEYIESIWIIKVFCSYGFVFLPILIVLISTGGAKAFVMAFALPIGQSTLFFAIQKILDVIQNKPTRKSKPKKRQRAAPISSKTNFWRRGGSSKTRKRKTGYQSWVSNDDISARKDDREVSRYGGWDVLDQEMQSSKSSFESSDKSSAETSKIPVEKGKLSRPEVTSDTPLLLRLLISMFPFLASWTKLL</sequence>
<organism evidence="3 4">
    <name type="scientific">Solanum bulbocastanum</name>
    <name type="common">Wild potato</name>
    <dbReference type="NCBI Taxonomy" id="147425"/>
    <lineage>
        <taxon>Eukaryota</taxon>
        <taxon>Viridiplantae</taxon>
        <taxon>Streptophyta</taxon>
        <taxon>Embryophyta</taxon>
        <taxon>Tracheophyta</taxon>
        <taxon>Spermatophyta</taxon>
        <taxon>Magnoliopsida</taxon>
        <taxon>eudicotyledons</taxon>
        <taxon>Gunneridae</taxon>
        <taxon>Pentapetalae</taxon>
        <taxon>asterids</taxon>
        <taxon>lamiids</taxon>
        <taxon>Solanales</taxon>
        <taxon>Solanaceae</taxon>
        <taxon>Solanoideae</taxon>
        <taxon>Solaneae</taxon>
        <taxon>Solanum</taxon>
    </lineage>
</organism>
<protein>
    <submittedName>
        <fullName evidence="3">Uncharacterized protein</fullName>
    </submittedName>
</protein>
<dbReference type="Proteomes" id="UP001371456">
    <property type="component" value="Unassembled WGS sequence"/>
</dbReference>